<comment type="caution">
    <text evidence="1">The sequence shown here is derived from an EMBL/GenBank/DDBJ whole genome shotgun (WGS) entry which is preliminary data.</text>
</comment>
<protein>
    <submittedName>
        <fullName evidence="1">Kinesin-related</fullName>
    </submittedName>
</protein>
<evidence type="ECO:0000313" key="2">
    <source>
        <dbReference type="Proteomes" id="UP001056778"/>
    </source>
</evidence>
<evidence type="ECO:0000313" key="1">
    <source>
        <dbReference type="EMBL" id="KAI4455057.1"/>
    </source>
</evidence>
<name>A0ACB9SMS6_HOLOL</name>
<proteinExistence type="predicted"/>
<sequence>MKDCTTEIWDPNEGPALPKSFTFDSVYDQNSYTENIYNDICYPLVESVLEGYNSTIFVYGQTGCGKSFTMEGNRSIQEKGVISRAFEHIFEAISVTTGVKYLALASYLEIYNEQIRYKVKALERYSRPAKRVRKREDYLGPCKQDMNIKKLLSQIRREWRETMKKECNYRDLESIKEQAVWLEDSQKFKLPEVIVCRTKLPQLKLEKADIDDIIGNYFKPKRAAQLLNQSSRYEAGMAFQYVAVRSYHPIT</sequence>
<reference evidence="1" key="1">
    <citation type="submission" date="2022-04" db="EMBL/GenBank/DDBJ databases">
        <title>Chromosome-scale genome assembly of Holotrichia oblita Faldermann.</title>
        <authorList>
            <person name="Rongchong L."/>
        </authorList>
    </citation>
    <scope>NUCLEOTIDE SEQUENCE</scope>
    <source>
        <strain evidence="1">81SQS9</strain>
    </source>
</reference>
<organism evidence="1 2">
    <name type="scientific">Holotrichia oblita</name>
    <name type="common">Chafer beetle</name>
    <dbReference type="NCBI Taxonomy" id="644536"/>
    <lineage>
        <taxon>Eukaryota</taxon>
        <taxon>Metazoa</taxon>
        <taxon>Ecdysozoa</taxon>
        <taxon>Arthropoda</taxon>
        <taxon>Hexapoda</taxon>
        <taxon>Insecta</taxon>
        <taxon>Pterygota</taxon>
        <taxon>Neoptera</taxon>
        <taxon>Endopterygota</taxon>
        <taxon>Coleoptera</taxon>
        <taxon>Polyphaga</taxon>
        <taxon>Scarabaeiformia</taxon>
        <taxon>Scarabaeidae</taxon>
        <taxon>Melolonthinae</taxon>
        <taxon>Holotrichia</taxon>
    </lineage>
</organism>
<dbReference type="Proteomes" id="UP001056778">
    <property type="component" value="Chromosome 9"/>
</dbReference>
<accession>A0ACB9SMS6</accession>
<dbReference type="EMBL" id="CM043023">
    <property type="protein sequence ID" value="KAI4455057.1"/>
    <property type="molecule type" value="Genomic_DNA"/>
</dbReference>
<gene>
    <name evidence="1" type="ORF">MML48_9g00009667</name>
</gene>
<keyword evidence="2" id="KW-1185">Reference proteome</keyword>